<evidence type="ECO:0000313" key="7">
    <source>
        <dbReference type="Proteomes" id="UP000240804"/>
    </source>
</evidence>
<feature type="domain" description="TnsA endonuclease N-terminal" evidence="2">
    <location>
        <begin position="39"/>
        <end position="140"/>
    </location>
</feature>
<dbReference type="Pfam" id="PF08722">
    <property type="entry name" value="Tn7_TnsA-like_N"/>
    <property type="match status" value="1"/>
</dbReference>
<name>A0A1D8KK30_9CAUD</name>
<dbReference type="GO" id="GO:0004519">
    <property type="term" value="F:endonuclease activity"/>
    <property type="evidence" value="ECO:0007669"/>
    <property type="project" value="UniProtKB-UniRule"/>
</dbReference>
<dbReference type="KEGG" id="vg:30306295"/>
<dbReference type="Proteomes" id="UP000240920">
    <property type="component" value="Segment"/>
</dbReference>
<feature type="active site" evidence="1">
    <location>
        <position position="29"/>
    </location>
</feature>
<evidence type="ECO:0000313" key="4">
    <source>
        <dbReference type="EMBL" id="AOV58749.1"/>
    </source>
</evidence>
<dbReference type="HAMAP" id="MF_04160">
    <property type="entry name" value="NUCL_HEAD_T4"/>
    <property type="match status" value="1"/>
</dbReference>
<keyword evidence="1" id="KW-0269">Exonuclease</keyword>
<keyword evidence="1" id="KW-0540">Nuclease</keyword>
<dbReference type="Proteomes" id="UP000204537">
    <property type="component" value="Segment"/>
</dbReference>
<dbReference type="GO" id="GO:0004527">
    <property type="term" value="F:exonuclease activity"/>
    <property type="evidence" value="ECO:0007669"/>
    <property type="project" value="UniProtKB-UniRule"/>
</dbReference>
<dbReference type="OrthoDB" id="13184at10239"/>
<dbReference type="EMBL" id="KU686198">
    <property type="protein sequence ID" value="AOV58749.1"/>
    <property type="molecule type" value="Genomic_DNA"/>
</dbReference>
<comment type="similarity">
    <text evidence="1">Belongs to the Caudovirales head completion nuclease family.</text>
</comment>
<dbReference type="GeneID" id="30306295"/>
<sequence length="153" mass="18376">MAYSGVYKPTNPRKYKGNPTRIIFRSLWERKFMFFCDHNDNIVEWGSEEVIIPYKCPTDGRVHRYYPDFYIKVKDRTGRYQKYIIEVKPKKQTQPPNEKPKRKTAAWKKEVFTFMKNRAKWDAAQDFCEDRQMKFLILTEDHLGVGTHGKKKS</sequence>
<dbReference type="Proteomes" id="UP000240804">
    <property type="component" value="Segment"/>
</dbReference>
<feature type="active site" evidence="1">
    <location>
        <position position="88"/>
    </location>
</feature>
<comment type="function">
    <text evidence="1">During phage morphogenesis, plays an essential role in the head-tail joining step. The associated nuclease activity is essential for morphogenesis, possibly by cleaving packaged DNA to enable the joining of heads to tails. Displays both exo- and endonuclease activity.</text>
</comment>
<keyword evidence="1" id="KW-0255">Endonuclease</keyword>
<keyword evidence="6" id="KW-1185">Reference proteome</keyword>
<evidence type="ECO:0000313" key="6">
    <source>
        <dbReference type="Proteomes" id="UP000204537"/>
    </source>
</evidence>
<reference evidence="6 7" key="1">
    <citation type="journal article" date="2016" name="Virology">
        <title>The genomic content and context of auxiliary metabolic genes in marine cyanomyoviruses.</title>
        <authorList>
            <person name="Crummett L.T."/>
            <person name="Puxty R.J."/>
            <person name="Weihe C."/>
            <person name="Marston M.F."/>
            <person name="Martiny J.B."/>
        </authorList>
    </citation>
    <scope>NUCLEOTIDE SEQUENCE [LARGE SCALE GENOMIC DNA]</scope>
    <source>
        <strain evidence="3">0808SB25</strain>
        <strain evidence="4">0910TB04</strain>
        <strain evidence="5">1010CC42</strain>
    </source>
</reference>
<feature type="active site" evidence="1">
    <location>
        <position position="68"/>
    </location>
</feature>
<dbReference type="EC" id="3.1.-.-" evidence="1"/>
<accession>A0A1D8KK30</accession>
<dbReference type="InterPro" id="IPR014833">
    <property type="entry name" value="TnsA_N"/>
</dbReference>
<evidence type="ECO:0000313" key="3">
    <source>
        <dbReference type="EMBL" id="AOV58510.1"/>
    </source>
</evidence>
<evidence type="ECO:0000256" key="1">
    <source>
        <dbReference type="HAMAP-Rule" id="MF_04160"/>
    </source>
</evidence>
<gene>
    <name evidence="5" type="ORF">C421010_005</name>
    <name evidence="3" type="ORF">S250808_005</name>
    <name evidence="4" type="ORF">T040910_005</name>
</gene>
<dbReference type="InterPro" id="IPR046390">
    <property type="entry name" value="NUCL_HEAD_T4"/>
</dbReference>
<evidence type="ECO:0000313" key="5">
    <source>
        <dbReference type="EMBL" id="AOV58988.1"/>
    </source>
</evidence>
<dbReference type="EMBL" id="KU686197">
    <property type="protein sequence ID" value="AOV58510.1"/>
    <property type="molecule type" value="Genomic_DNA"/>
</dbReference>
<evidence type="ECO:0000259" key="2">
    <source>
        <dbReference type="Pfam" id="PF08722"/>
    </source>
</evidence>
<protein>
    <recommendedName>
        <fullName evidence="1">Head completion nuclease</fullName>
        <ecNumber evidence="1">3.1.-.-</ecNumber>
    </recommendedName>
</protein>
<dbReference type="RefSeq" id="YP_009321268.1">
    <property type="nucleotide sequence ID" value="NC_031906.1"/>
</dbReference>
<proteinExistence type="inferred from homology"/>
<organism evidence="5 6">
    <name type="scientific">Synechococcus phage S-CAM3</name>
    <dbReference type="NCBI Taxonomy" id="1883366"/>
    <lineage>
        <taxon>Viruses</taxon>
        <taxon>Duplodnaviria</taxon>
        <taxon>Heunggongvirae</taxon>
        <taxon>Uroviricota</taxon>
        <taxon>Caudoviricetes</taxon>
        <taxon>Pantevenvirales</taxon>
        <taxon>Kyanoviridae</taxon>
        <taxon>Charybdisvirus</taxon>
        <taxon>Charybdisvirus scam3</taxon>
    </lineage>
</organism>
<dbReference type="EMBL" id="KU686199">
    <property type="protein sequence ID" value="AOV58988.1"/>
    <property type="molecule type" value="Genomic_DNA"/>
</dbReference>
<dbReference type="Gene3D" id="3.40.91.30">
    <property type="match status" value="1"/>
</dbReference>
<keyword evidence="1" id="KW-0378">Hydrolase</keyword>